<evidence type="ECO:0000313" key="1">
    <source>
        <dbReference type="EMBL" id="CAG8514271.1"/>
    </source>
</evidence>
<sequence>FVLDSLSKIMSESRLTKNQLLVKIDQLTASLEEQKRENNVMKENHNKQVNLYEQLINVKTNENENLMSMIKKHEKEIERIESTTKKHEYEYGERLKEKDKIYKREKEEREKAYKRETELMQQTINHLEQIISDLQSRINNNENVSTPELF</sequence>
<accession>A0ACA9L6W1</accession>
<evidence type="ECO:0000313" key="2">
    <source>
        <dbReference type="Proteomes" id="UP000789860"/>
    </source>
</evidence>
<protein>
    <submittedName>
        <fullName evidence="1">8730_t:CDS:1</fullName>
    </submittedName>
</protein>
<dbReference type="EMBL" id="CAJVPM010004532">
    <property type="protein sequence ID" value="CAG8514271.1"/>
    <property type="molecule type" value="Genomic_DNA"/>
</dbReference>
<reference evidence="1" key="1">
    <citation type="submission" date="2021-06" db="EMBL/GenBank/DDBJ databases">
        <authorList>
            <person name="Kallberg Y."/>
            <person name="Tangrot J."/>
            <person name="Rosling A."/>
        </authorList>
    </citation>
    <scope>NUCLEOTIDE SEQUENCE</scope>
    <source>
        <strain evidence="1">AU212A</strain>
    </source>
</reference>
<organism evidence="1 2">
    <name type="scientific">Scutellospora calospora</name>
    <dbReference type="NCBI Taxonomy" id="85575"/>
    <lineage>
        <taxon>Eukaryota</taxon>
        <taxon>Fungi</taxon>
        <taxon>Fungi incertae sedis</taxon>
        <taxon>Mucoromycota</taxon>
        <taxon>Glomeromycotina</taxon>
        <taxon>Glomeromycetes</taxon>
        <taxon>Diversisporales</taxon>
        <taxon>Gigasporaceae</taxon>
        <taxon>Scutellospora</taxon>
    </lineage>
</organism>
<feature type="non-terminal residue" evidence="1">
    <location>
        <position position="1"/>
    </location>
</feature>
<dbReference type="Proteomes" id="UP000789860">
    <property type="component" value="Unassembled WGS sequence"/>
</dbReference>
<keyword evidence="2" id="KW-1185">Reference proteome</keyword>
<comment type="caution">
    <text evidence="1">The sequence shown here is derived from an EMBL/GenBank/DDBJ whole genome shotgun (WGS) entry which is preliminary data.</text>
</comment>
<proteinExistence type="predicted"/>
<gene>
    <name evidence="1" type="ORF">SCALOS_LOCUS3791</name>
</gene>
<name>A0ACA9L6W1_9GLOM</name>